<proteinExistence type="predicted"/>
<dbReference type="AlphaFoldDB" id="A0A1L0AVU3"/>
<dbReference type="VEuPathDB" id="FungiDB:HGUI_00432"/>
<evidence type="ECO:0000313" key="1">
    <source>
        <dbReference type="EMBL" id="SGZ38232.1"/>
    </source>
</evidence>
<sequence>MGISEEAKMNVLMLLKKYHDHMVEINNVTDLIKNYKLHFIEQSPLINQLTDLFSDTNKLYTEIIAKNGLLVKTWYEADSQELSESQSLINRKQSIKSEKIEQTIDVDNNKIALSDCMMKNSYYLDFSKQQRNKRLINEIKESFIKVLIYNVNELIKIKQQIMEL</sequence>
<dbReference type="Proteomes" id="UP000183365">
    <property type="component" value="Unassembled WGS sequence"/>
</dbReference>
<organism evidence="1 2">
    <name type="scientific">Hanseniaspora guilliermondii</name>
    <dbReference type="NCBI Taxonomy" id="56406"/>
    <lineage>
        <taxon>Eukaryota</taxon>
        <taxon>Fungi</taxon>
        <taxon>Dikarya</taxon>
        <taxon>Ascomycota</taxon>
        <taxon>Saccharomycotina</taxon>
        <taxon>Saccharomycetes</taxon>
        <taxon>Saccharomycodales</taxon>
        <taxon>Saccharomycodaceae</taxon>
        <taxon>Hanseniaspora</taxon>
    </lineage>
</organism>
<keyword evidence="2" id="KW-1185">Reference proteome</keyword>
<protein>
    <submittedName>
        <fullName evidence="1">Uncharacterized protein</fullName>
    </submittedName>
</protein>
<name>A0A1L0AVU3_9ASCO</name>
<dbReference type="OrthoDB" id="3972746at2759"/>
<accession>A0A1L0AVU3</accession>
<reference evidence="2" key="1">
    <citation type="submission" date="2016-11" db="EMBL/GenBank/DDBJ databases">
        <authorList>
            <person name="Guldener U."/>
        </authorList>
    </citation>
    <scope>NUCLEOTIDE SEQUENCE [LARGE SCALE GENOMIC DNA]</scope>
</reference>
<gene>
    <name evidence="1" type="ORF">HGUI_00432</name>
</gene>
<dbReference type="EMBL" id="FQNF01000005">
    <property type="protein sequence ID" value="SGZ38232.1"/>
    <property type="molecule type" value="Genomic_DNA"/>
</dbReference>
<evidence type="ECO:0000313" key="2">
    <source>
        <dbReference type="Proteomes" id="UP000183365"/>
    </source>
</evidence>